<dbReference type="SUPFAM" id="SSF54631">
    <property type="entry name" value="CBS-domain pair"/>
    <property type="match status" value="1"/>
</dbReference>
<dbReference type="PANTHER" id="PTHR42718">
    <property type="entry name" value="MAJOR FACILITATOR SUPERFAMILY MULTIDRUG TRANSPORTER MFSC"/>
    <property type="match status" value="1"/>
</dbReference>
<feature type="transmembrane region" description="Helical" evidence="7">
    <location>
        <begin position="112"/>
        <end position="131"/>
    </location>
</feature>
<keyword evidence="6" id="KW-0129">CBS domain</keyword>
<protein>
    <submittedName>
        <fullName evidence="10">MFS transporter</fullName>
    </submittedName>
</protein>
<feature type="domain" description="CBS" evidence="9">
    <location>
        <begin position="492"/>
        <end position="548"/>
    </location>
</feature>
<feature type="domain" description="CBS" evidence="9">
    <location>
        <begin position="584"/>
        <end position="645"/>
    </location>
</feature>
<dbReference type="Gene3D" id="1.20.1250.20">
    <property type="entry name" value="MFS general substrate transporter like domains"/>
    <property type="match status" value="1"/>
</dbReference>
<dbReference type="InterPro" id="IPR036259">
    <property type="entry name" value="MFS_trans_sf"/>
</dbReference>
<name>A0ABT0QXL5_9MICO</name>
<feature type="transmembrane region" description="Helical" evidence="7">
    <location>
        <begin position="396"/>
        <end position="420"/>
    </location>
</feature>
<dbReference type="Pfam" id="PF07690">
    <property type="entry name" value="MFS_1"/>
    <property type="match status" value="1"/>
</dbReference>
<evidence type="ECO:0000259" key="9">
    <source>
        <dbReference type="PROSITE" id="PS51371"/>
    </source>
</evidence>
<gene>
    <name evidence="10" type="ORF">Bequi_02960</name>
</gene>
<evidence type="ECO:0000256" key="5">
    <source>
        <dbReference type="ARBA" id="ARBA00023136"/>
    </source>
</evidence>
<keyword evidence="3 7" id="KW-0812">Transmembrane</keyword>
<dbReference type="PROSITE" id="PS51371">
    <property type="entry name" value="CBS"/>
    <property type="match status" value="2"/>
</dbReference>
<feature type="transmembrane region" description="Helical" evidence="7">
    <location>
        <begin position="440"/>
        <end position="462"/>
    </location>
</feature>
<keyword evidence="4 7" id="KW-1133">Transmembrane helix</keyword>
<dbReference type="Gene3D" id="1.20.1720.10">
    <property type="entry name" value="Multidrug resistance protein D"/>
    <property type="match status" value="1"/>
</dbReference>
<feature type="transmembrane region" description="Helical" evidence="7">
    <location>
        <begin position="268"/>
        <end position="292"/>
    </location>
</feature>
<feature type="transmembrane region" description="Helical" evidence="7">
    <location>
        <begin position="227"/>
        <end position="248"/>
    </location>
</feature>
<evidence type="ECO:0000256" key="7">
    <source>
        <dbReference type="SAM" id="Phobius"/>
    </source>
</evidence>
<dbReference type="Gene3D" id="3.10.580.10">
    <property type="entry name" value="CBS-domain"/>
    <property type="match status" value="1"/>
</dbReference>
<evidence type="ECO:0000256" key="2">
    <source>
        <dbReference type="ARBA" id="ARBA00022448"/>
    </source>
</evidence>
<dbReference type="SMART" id="SM00116">
    <property type="entry name" value="CBS"/>
    <property type="match status" value="2"/>
</dbReference>
<dbReference type="InterPro" id="IPR000644">
    <property type="entry name" value="CBS_dom"/>
</dbReference>
<proteinExistence type="predicted"/>
<dbReference type="InterPro" id="IPR020846">
    <property type="entry name" value="MFS_dom"/>
</dbReference>
<dbReference type="InterPro" id="IPR011701">
    <property type="entry name" value="MFS"/>
</dbReference>
<dbReference type="Pfam" id="PF00571">
    <property type="entry name" value="CBS"/>
    <property type="match status" value="2"/>
</dbReference>
<sequence>MPSAPSAPHAARKPGPMIAVAAAAAFLATFNETFLNVALAPIMADFGIGVATAQWLATGYMLTAAVFVPVSGFFYRRFPTRALFAGVVGLMLLGSLIGALAPTFPILLGGRLLQAIGTGLLIPIGMNITVAASPREKLGLYMGIMGAMTTIGPSVSILVSGALLEVTTWRTLMWVFAALCAIVLFAGAAVLRTLITLGRPRLDVLSAALIAIGLVGLLYGVSTAFSGALAMAFVSMLVGIAAIVLFALRQLRASDPLLNLSPFANPRFTLGVLMVMATLTIVFAMNIAIPIFLQSAQGQSSLDAALTVAPAILLSAVVAPFAGRAFDRSGIRPLAATGFVLIGAFALLVAWAAGGSSLLLIAALYVPLIAGTALVVGPVQTFALSQLSREQSPHGVTVFGTGFQVAGCVGTAIATGVYGAVTAARASSGIAAADAAVTGFRSVGLLVAIIALAGVVMAFAAVRSAARASAAPVAPAALASADGGAGALAPLIARDVFTLSPEQTVLEALQMFAVRGISGAPIADRNGRLVGFLSDGDVMRYLAAEHSLARGMFTVAASTGGAPGASEDDALSVAMRDLMQLPVMRLGERRVITIPADASMTEAVAALADAHLKKVPVVDGKRMVGIVSRSAINRSAVAAYLEQKLPQLV</sequence>
<feature type="transmembrane region" description="Helical" evidence="7">
    <location>
        <begin position="82"/>
        <end position="106"/>
    </location>
</feature>
<keyword evidence="5 7" id="KW-0472">Membrane</keyword>
<dbReference type="RefSeq" id="WP_249736456.1">
    <property type="nucleotide sequence ID" value="NZ_JAKNCJ010000001.1"/>
</dbReference>
<feature type="transmembrane region" description="Helical" evidence="7">
    <location>
        <begin position="202"/>
        <end position="221"/>
    </location>
</feature>
<feature type="transmembrane region" description="Helical" evidence="7">
    <location>
        <begin position="55"/>
        <end position="75"/>
    </location>
</feature>
<dbReference type="EMBL" id="JAKNCJ010000001">
    <property type="protein sequence ID" value="MCL6422351.1"/>
    <property type="molecule type" value="Genomic_DNA"/>
</dbReference>
<feature type="domain" description="Major facilitator superfamily (MFS) profile" evidence="8">
    <location>
        <begin position="17"/>
        <end position="466"/>
    </location>
</feature>
<evidence type="ECO:0000259" key="8">
    <source>
        <dbReference type="PROSITE" id="PS50850"/>
    </source>
</evidence>
<reference evidence="10" key="1">
    <citation type="submission" date="2022-02" db="EMBL/GenBank/DDBJ databases">
        <authorList>
            <person name="Lee M."/>
            <person name="Kim S.-J."/>
            <person name="Jung M.-Y."/>
        </authorList>
    </citation>
    <scope>NUCLEOTIDE SEQUENCE</scope>
    <source>
        <strain evidence="10">JHP9</strain>
    </source>
</reference>
<evidence type="ECO:0000256" key="4">
    <source>
        <dbReference type="ARBA" id="ARBA00022989"/>
    </source>
</evidence>
<dbReference type="PROSITE" id="PS50850">
    <property type="entry name" value="MFS"/>
    <property type="match status" value="1"/>
</dbReference>
<evidence type="ECO:0000256" key="3">
    <source>
        <dbReference type="ARBA" id="ARBA00022692"/>
    </source>
</evidence>
<dbReference type="PANTHER" id="PTHR42718:SF9">
    <property type="entry name" value="MAJOR FACILITATOR SUPERFAMILY MULTIDRUG TRANSPORTER MFSC"/>
    <property type="match status" value="1"/>
</dbReference>
<comment type="caution">
    <text evidence="10">The sequence shown here is derived from an EMBL/GenBank/DDBJ whole genome shotgun (WGS) entry which is preliminary data.</text>
</comment>
<keyword evidence="11" id="KW-1185">Reference proteome</keyword>
<feature type="transmembrane region" description="Helical" evidence="7">
    <location>
        <begin position="171"/>
        <end position="195"/>
    </location>
</feature>
<feature type="transmembrane region" description="Helical" evidence="7">
    <location>
        <begin position="334"/>
        <end position="353"/>
    </location>
</feature>
<evidence type="ECO:0000313" key="10">
    <source>
        <dbReference type="EMBL" id="MCL6422351.1"/>
    </source>
</evidence>
<keyword evidence="2" id="KW-0813">Transport</keyword>
<dbReference type="Proteomes" id="UP001203761">
    <property type="component" value="Unassembled WGS sequence"/>
</dbReference>
<feature type="transmembrane region" description="Helical" evidence="7">
    <location>
        <begin position="304"/>
        <end position="322"/>
    </location>
</feature>
<comment type="subcellular location">
    <subcellularLocation>
        <location evidence="1">Cell membrane</location>
        <topology evidence="1">Multi-pass membrane protein</topology>
    </subcellularLocation>
</comment>
<evidence type="ECO:0000313" key="11">
    <source>
        <dbReference type="Proteomes" id="UP001203761"/>
    </source>
</evidence>
<evidence type="ECO:0000256" key="6">
    <source>
        <dbReference type="PROSITE-ProRule" id="PRU00703"/>
    </source>
</evidence>
<dbReference type="InterPro" id="IPR046342">
    <property type="entry name" value="CBS_dom_sf"/>
</dbReference>
<dbReference type="SUPFAM" id="SSF103473">
    <property type="entry name" value="MFS general substrate transporter"/>
    <property type="match status" value="1"/>
</dbReference>
<accession>A0ABT0QXL5</accession>
<feature type="transmembrane region" description="Helical" evidence="7">
    <location>
        <begin position="359"/>
        <end position="384"/>
    </location>
</feature>
<evidence type="ECO:0000256" key="1">
    <source>
        <dbReference type="ARBA" id="ARBA00004651"/>
    </source>
</evidence>
<organism evidence="10 11">
    <name type="scientific">Brachybacterium equifaecis</name>
    <dbReference type="NCBI Taxonomy" id="2910770"/>
    <lineage>
        <taxon>Bacteria</taxon>
        <taxon>Bacillati</taxon>
        <taxon>Actinomycetota</taxon>
        <taxon>Actinomycetes</taxon>
        <taxon>Micrococcales</taxon>
        <taxon>Dermabacteraceae</taxon>
        <taxon>Brachybacterium</taxon>
    </lineage>
</organism>
<feature type="transmembrane region" description="Helical" evidence="7">
    <location>
        <begin position="138"/>
        <end position="159"/>
    </location>
</feature>